<evidence type="ECO:0000313" key="2">
    <source>
        <dbReference type="EMBL" id="KRN09340.1"/>
    </source>
</evidence>
<accession>I7LDM3</accession>
<dbReference type="STRING" id="1423751.FC38_GL001436"/>
<evidence type="ECO:0000313" key="3">
    <source>
        <dbReference type="Proteomes" id="UP000009326"/>
    </source>
</evidence>
<name>I7LDM3_9LACO</name>
<dbReference type="AlphaFoldDB" id="I7LDM3"/>
<dbReference type="Proteomes" id="UP000009326">
    <property type="component" value="Unassembled WGS sequence"/>
</dbReference>
<protein>
    <submittedName>
        <fullName evidence="1">Uncharacterized protein</fullName>
    </submittedName>
</protein>
<keyword evidence="4" id="KW-1185">Reference proteome</keyword>
<sequence length="78" mass="9195">MMTKKKIELNDEIDRVLNQYLEASGQDMNQVINRALKEYLLKHLGSKDCRELFQKQDKDTNLSKYADELLRGSINDNY</sequence>
<comment type="caution">
    <text evidence="1">The sequence shown here is derived from an EMBL/GenBank/DDBJ whole genome shotgun (WGS) entry which is preliminary data.</text>
</comment>
<proteinExistence type="predicted"/>
<reference evidence="1 3" key="1">
    <citation type="submission" date="2012-06" db="EMBL/GenBank/DDBJ databases">
        <title>Draft genome sequence of Lactobacillus gigeriorum CRBIP 24.85T, isolated from chicken crop.</title>
        <authorList>
            <person name="Cousin S."/>
            <person name="Ma L."/>
            <person name="Creno S."/>
            <person name="Clermont D."/>
            <person name="Loux V."/>
            <person name="Bizet C."/>
            <person name="Bouchier C."/>
        </authorList>
    </citation>
    <scope>NUCLEOTIDE SEQUENCE [LARGE SCALE GENOMIC DNA]</scope>
    <source>
        <strain evidence="3">CRBIP 24.85T</strain>
        <strain evidence="1">Type strain: CRBIP 24.85</strain>
    </source>
</reference>
<evidence type="ECO:0000313" key="4">
    <source>
        <dbReference type="Proteomes" id="UP000051521"/>
    </source>
</evidence>
<gene>
    <name evidence="1" type="ORF">BN52_04820</name>
    <name evidence="2" type="ORF">FC38_GL001436</name>
</gene>
<reference evidence="2 4" key="2">
    <citation type="journal article" date="2015" name="Genome Announc.">
        <title>Expanding the biotechnology potential of lactobacilli through comparative genomics of 213 strains and associated genera.</title>
        <authorList>
            <person name="Sun Z."/>
            <person name="Harris H.M."/>
            <person name="McCann A."/>
            <person name="Guo C."/>
            <person name="Argimon S."/>
            <person name="Zhang W."/>
            <person name="Yang X."/>
            <person name="Jeffery I.B."/>
            <person name="Cooney J.C."/>
            <person name="Kagawa T.F."/>
            <person name="Liu W."/>
            <person name="Song Y."/>
            <person name="Salvetti E."/>
            <person name="Wrobel A."/>
            <person name="Rasinkangas P."/>
            <person name="Parkhill J."/>
            <person name="Rea M.C."/>
            <person name="O'Sullivan O."/>
            <person name="Ritari J."/>
            <person name="Douillard F.P."/>
            <person name="Paul Ross R."/>
            <person name="Yang R."/>
            <person name="Briner A.E."/>
            <person name="Felis G.E."/>
            <person name="de Vos W.M."/>
            <person name="Barrangou R."/>
            <person name="Klaenhammer T.R."/>
            <person name="Caufield P.W."/>
            <person name="Cui Y."/>
            <person name="Zhang H."/>
            <person name="O'Toole P.W."/>
        </authorList>
    </citation>
    <scope>NUCLEOTIDE SEQUENCE [LARGE SCALE GENOMIC DNA]</scope>
    <source>
        <strain evidence="2 4">DSM 23908</strain>
    </source>
</reference>
<dbReference type="PATRIC" id="fig|1423751.3.peg.1485"/>
<dbReference type="Proteomes" id="UP000051521">
    <property type="component" value="Unassembled WGS sequence"/>
</dbReference>
<dbReference type="EMBL" id="CAKC01000066">
    <property type="protein sequence ID" value="CCI87441.1"/>
    <property type="molecule type" value="Genomic_DNA"/>
</dbReference>
<organism evidence="1 3">
    <name type="scientific">Lactobacillus gigeriorum DSM 23908 = CRBIP 24.85</name>
    <dbReference type="NCBI Taxonomy" id="1423751"/>
    <lineage>
        <taxon>Bacteria</taxon>
        <taxon>Bacillati</taxon>
        <taxon>Bacillota</taxon>
        <taxon>Bacilli</taxon>
        <taxon>Lactobacillales</taxon>
        <taxon>Lactobacillaceae</taxon>
        <taxon>Lactobacillus</taxon>
    </lineage>
</organism>
<evidence type="ECO:0000313" key="1">
    <source>
        <dbReference type="EMBL" id="CCI87441.1"/>
    </source>
</evidence>
<dbReference type="EMBL" id="AYZO01000048">
    <property type="protein sequence ID" value="KRN09340.1"/>
    <property type="molecule type" value="Genomic_DNA"/>
</dbReference>